<dbReference type="Pfam" id="PF08281">
    <property type="entry name" value="Sigma70_r4_2"/>
    <property type="match status" value="1"/>
</dbReference>
<dbReference type="InterPro" id="IPR007627">
    <property type="entry name" value="RNA_pol_sigma70_r2"/>
</dbReference>
<dbReference type="EMBL" id="CP002542">
    <property type="protein sequence ID" value="AEA45131.1"/>
    <property type="molecule type" value="Genomic_DNA"/>
</dbReference>
<dbReference type="Proteomes" id="UP000007463">
    <property type="component" value="Chromosome"/>
</dbReference>
<evidence type="ECO:0000256" key="2">
    <source>
        <dbReference type="ARBA" id="ARBA00023015"/>
    </source>
</evidence>
<dbReference type="GO" id="GO:0006352">
    <property type="term" value="P:DNA-templated transcription initiation"/>
    <property type="evidence" value="ECO:0007669"/>
    <property type="project" value="InterPro"/>
</dbReference>
<dbReference type="SUPFAM" id="SSF88659">
    <property type="entry name" value="Sigma3 and sigma4 domains of RNA polymerase sigma factors"/>
    <property type="match status" value="1"/>
</dbReference>
<dbReference type="InterPro" id="IPR014284">
    <property type="entry name" value="RNA_pol_sigma-70_dom"/>
</dbReference>
<dbReference type="Pfam" id="PF04542">
    <property type="entry name" value="Sigma70_r2"/>
    <property type="match status" value="1"/>
</dbReference>
<dbReference type="Gene3D" id="1.10.10.10">
    <property type="entry name" value="Winged helix-like DNA-binding domain superfamily/Winged helix DNA-binding domain"/>
    <property type="match status" value="1"/>
</dbReference>
<evidence type="ECO:0000313" key="8">
    <source>
        <dbReference type="Proteomes" id="UP000007463"/>
    </source>
</evidence>
<dbReference type="AlphaFoldDB" id="F2IKK5"/>
<reference evidence="7 8" key="1">
    <citation type="journal article" date="2011" name="Stand. Genomic Sci.">
        <title>Complete genome sequence of the gliding freshwater bacterium Fluviicola taffensis type strain (RW262).</title>
        <authorList>
            <person name="Woyke T."/>
            <person name="Chertkov O."/>
            <person name="Lapidus A."/>
            <person name="Nolan M."/>
            <person name="Lucas S."/>
            <person name="Del Rio T.G."/>
            <person name="Tice H."/>
            <person name="Cheng J.F."/>
            <person name="Tapia R."/>
            <person name="Han C."/>
            <person name="Goodwin L."/>
            <person name="Pitluck S."/>
            <person name="Liolios K."/>
            <person name="Pagani I."/>
            <person name="Ivanova N."/>
            <person name="Huntemann M."/>
            <person name="Mavromatis K."/>
            <person name="Mikhailova N."/>
            <person name="Pati A."/>
            <person name="Chen A."/>
            <person name="Palaniappan K."/>
            <person name="Land M."/>
            <person name="Hauser L."/>
            <person name="Brambilla E.M."/>
            <person name="Rohde M."/>
            <person name="Mwirichia R."/>
            <person name="Sikorski J."/>
            <person name="Tindall B.J."/>
            <person name="Goker M."/>
            <person name="Bristow J."/>
            <person name="Eisen J.A."/>
            <person name="Markowitz V."/>
            <person name="Hugenholtz P."/>
            <person name="Klenk H.P."/>
            <person name="Kyrpides N.C."/>
        </authorList>
    </citation>
    <scope>NUCLEOTIDE SEQUENCE [LARGE SCALE GENOMIC DNA]</scope>
    <source>
        <strain evidence="8">DSM 16823 / RW262 / RW262</strain>
    </source>
</reference>
<dbReference type="Gene3D" id="1.10.1740.10">
    <property type="match status" value="1"/>
</dbReference>
<dbReference type="InterPro" id="IPR013325">
    <property type="entry name" value="RNA_pol_sigma_r2"/>
</dbReference>
<dbReference type="CDD" id="cd06171">
    <property type="entry name" value="Sigma70_r4"/>
    <property type="match status" value="1"/>
</dbReference>
<dbReference type="PANTHER" id="PTHR43133">
    <property type="entry name" value="RNA POLYMERASE ECF-TYPE SIGMA FACTO"/>
    <property type="match status" value="1"/>
</dbReference>
<evidence type="ECO:0000256" key="1">
    <source>
        <dbReference type="ARBA" id="ARBA00010641"/>
    </source>
</evidence>
<protein>
    <submittedName>
        <fullName evidence="7">RNA polymerase, sigma-24 subunit, ECF subfamily</fullName>
    </submittedName>
</protein>
<dbReference type="PANTHER" id="PTHR43133:SF46">
    <property type="entry name" value="RNA POLYMERASE SIGMA-70 FACTOR ECF SUBFAMILY"/>
    <property type="match status" value="1"/>
</dbReference>
<reference evidence="8" key="2">
    <citation type="submission" date="2011-02" db="EMBL/GenBank/DDBJ databases">
        <title>The complete genome of Fluviicola taffensis DSM 16823.</title>
        <authorList>
            <consortium name="US DOE Joint Genome Institute (JGI-PGF)"/>
            <person name="Lucas S."/>
            <person name="Copeland A."/>
            <person name="Lapidus A."/>
            <person name="Bruce D."/>
            <person name="Goodwin L."/>
            <person name="Pitluck S."/>
            <person name="Kyrpides N."/>
            <person name="Mavromatis K."/>
            <person name="Ivanova N."/>
            <person name="Mikhailova N."/>
            <person name="Pagani I."/>
            <person name="Chertkov O."/>
            <person name="Detter J.C."/>
            <person name="Han C."/>
            <person name="Tapia R."/>
            <person name="Land M."/>
            <person name="Hauser L."/>
            <person name="Markowitz V."/>
            <person name="Cheng J.-F."/>
            <person name="Hugenholtz P."/>
            <person name="Woyke T."/>
            <person name="Wu D."/>
            <person name="Tindall B."/>
            <person name="Pomrenke H.G."/>
            <person name="Brambilla E."/>
            <person name="Klenk H.-P."/>
            <person name="Eisen J.A."/>
        </authorList>
    </citation>
    <scope>NUCLEOTIDE SEQUENCE [LARGE SCALE GENOMIC DNA]</scope>
    <source>
        <strain evidence="8">DSM 16823 / RW262 / RW262</strain>
    </source>
</reference>
<name>F2IKK5_FLUTR</name>
<dbReference type="InterPro" id="IPR013324">
    <property type="entry name" value="RNA_pol_sigma_r3/r4-like"/>
</dbReference>
<dbReference type="NCBIfam" id="TIGR02937">
    <property type="entry name" value="sigma70-ECF"/>
    <property type="match status" value="1"/>
</dbReference>
<dbReference type="InterPro" id="IPR013249">
    <property type="entry name" value="RNA_pol_sigma70_r4_t2"/>
</dbReference>
<dbReference type="InterPro" id="IPR039425">
    <property type="entry name" value="RNA_pol_sigma-70-like"/>
</dbReference>
<dbReference type="RefSeq" id="WP_013687898.1">
    <property type="nucleotide sequence ID" value="NC_015321.1"/>
</dbReference>
<accession>F2IKK5</accession>
<proteinExistence type="inferred from homology"/>
<evidence type="ECO:0000256" key="4">
    <source>
        <dbReference type="ARBA" id="ARBA00023163"/>
    </source>
</evidence>
<feature type="domain" description="RNA polymerase sigma factor 70 region 4 type 2" evidence="6">
    <location>
        <begin position="126"/>
        <end position="176"/>
    </location>
</feature>
<dbReference type="InterPro" id="IPR036388">
    <property type="entry name" value="WH-like_DNA-bd_sf"/>
</dbReference>
<keyword evidence="4" id="KW-0804">Transcription</keyword>
<dbReference type="GO" id="GO:0003677">
    <property type="term" value="F:DNA binding"/>
    <property type="evidence" value="ECO:0007669"/>
    <property type="project" value="InterPro"/>
</dbReference>
<sequence>MKQNWELEDIIEGCKSSDRRAQEQLFKKFYGKMLVVCQRYIRDKDSAQEVLQEGFIKVFEHIKGYDKKGSFEGWMRRIIVNCAIDSIRKSKKDWVLSDNDNDFKYIPEEDEFGEDWEITTLKAEVALEAINKLSPAYKAVFNLYVMEEFTHKEIAQILEISEGTSKSNLAKAKMNLQNYLKQKFIKIAQ</sequence>
<dbReference type="SUPFAM" id="SSF88946">
    <property type="entry name" value="Sigma2 domain of RNA polymerase sigma factors"/>
    <property type="match status" value="1"/>
</dbReference>
<keyword evidence="3" id="KW-0731">Sigma factor</keyword>
<dbReference type="HOGENOM" id="CLU_047691_3_2_10"/>
<keyword evidence="2" id="KW-0805">Transcription regulation</keyword>
<dbReference type="KEGG" id="fte:Fluta_3157"/>
<evidence type="ECO:0000259" key="6">
    <source>
        <dbReference type="Pfam" id="PF08281"/>
    </source>
</evidence>
<dbReference type="GO" id="GO:0016987">
    <property type="term" value="F:sigma factor activity"/>
    <property type="evidence" value="ECO:0007669"/>
    <property type="project" value="UniProtKB-KW"/>
</dbReference>
<comment type="similarity">
    <text evidence="1">Belongs to the sigma-70 factor family. ECF subfamily.</text>
</comment>
<dbReference type="OrthoDB" id="1056775at2"/>
<dbReference type="eggNOG" id="COG1595">
    <property type="taxonomic scope" value="Bacteria"/>
</dbReference>
<keyword evidence="8" id="KW-1185">Reference proteome</keyword>
<feature type="domain" description="RNA polymerase sigma-70 region 2" evidence="5">
    <location>
        <begin position="25"/>
        <end position="91"/>
    </location>
</feature>
<evidence type="ECO:0000259" key="5">
    <source>
        <dbReference type="Pfam" id="PF04542"/>
    </source>
</evidence>
<organism evidence="7 8">
    <name type="scientific">Fluviicola taffensis (strain DSM 16823 / NCIMB 13979 / RW262)</name>
    <dbReference type="NCBI Taxonomy" id="755732"/>
    <lineage>
        <taxon>Bacteria</taxon>
        <taxon>Pseudomonadati</taxon>
        <taxon>Bacteroidota</taxon>
        <taxon>Flavobacteriia</taxon>
        <taxon>Flavobacteriales</taxon>
        <taxon>Crocinitomicaceae</taxon>
        <taxon>Fluviicola</taxon>
    </lineage>
</organism>
<evidence type="ECO:0000256" key="3">
    <source>
        <dbReference type="ARBA" id="ARBA00023082"/>
    </source>
</evidence>
<evidence type="ECO:0000313" key="7">
    <source>
        <dbReference type="EMBL" id="AEA45131.1"/>
    </source>
</evidence>
<dbReference type="STRING" id="755732.Fluta_3157"/>
<gene>
    <name evidence="7" type="ordered locus">Fluta_3157</name>
</gene>